<evidence type="ECO:0000313" key="8">
    <source>
        <dbReference type="Proteomes" id="UP001054252"/>
    </source>
</evidence>
<comment type="caution">
    <text evidence="7">The sequence shown here is derived from an EMBL/GenBank/DDBJ whole genome shotgun (WGS) entry which is preliminary data.</text>
</comment>
<feature type="domain" description="RRM" evidence="6">
    <location>
        <begin position="70"/>
        <end position="147"/>
    </location>
</feature>
<keyword evidence="3" id="KW-0508">mRNA splicing</keyword>
<dbReference type="SUPFAM" id="SSF54928">
    <property type="entry name" value="RNA-binding domain, RBD"/>
    <property type="match status" value="1"/>
</dbReference>
<protein>
    <recommendedName>
        <fullName evidence="6">RRM domain-containing protein</fullName>
    </recommendedName>
</protein>
<dbReference type="InterPro" id="IPR050907">
    <property type="entry name" value="SRSF"/>
</dbReference>
<dbReference type="InterPro" id="IPR012677">
    <property type="entry name" value="Nucleotide-bd_a/b_plait_sf"/>
</dbReference>
<dbReference type="GO" id="GO:0005681">
    <property type="term" value="C:spliceosomal complex"/>
    <property type="evidence" value="ECO:0007669"/>
    <property type="project" value="UniProtKB-KW"/>
</dbReference>
<keyword evidence="1" id="KW-0507">mRNA processing</keyword>
<dbReference type="GO" id="GO:0006397">
    <property type="term" value="P:mRNA processing"/>
    <property type="evidence" value="ECO:0007669"/>
    <property type="project" value="UniProtKB-KW"/>
</dbReference>
<sequence length="166" mass="20070">MRERVRRKQGGHSSLANRMTLNREHEETRGRSPQRGLELVKQRRVQDVKHQDWKTQKHGMYNWDLYKQATPYFFTNCPDDWSYEDMWKTFLKFGRVYDIYSPNRKSKNGGRFGFVRFLGVSDRNELERQLDQIWIGGQKLWVNRPRFDEGKKEVRGRKINEVAIMN</sequence>
<keyword evidence="4" id="KW-0694">RNA-binding</keyword>
<feature type="region of interest" description="Disordered" evidence="5">
    <location>
        <begin position="1"/>
        <end position="40"/>
    </location>
</feature>
<dbReference type="GO" id="GO:0008380">
    <property type="term" value="P:RNA splicing"/>
    <property type="evidence" value="ECO:0007669"/>
    <property type="project" value="UniProtKB-KW"/>
</dbReference>
<evidence type="ECO:0000259" key="6">
    <source>
        <dbReference type="PROSITE" id="PS50102"/>
    </source>
</evidence>
<dbReference type="InterPro" id="IPR000504">
    <property type="entry name" value="RRM_dom"/>
</dbReference>
<evidence type="ECO:0000256" key="4">
    <source>
        <dbReference type="PROSITE-ProRule" id="PRU00176"/>
    </source>
</evidence>
<evidence type="ECO:0000256" key="3">
    <source>
        <dbReference type="ARBA" id="ARBA00023187"/>
    </source>
</evidence>
<reference evidence="7 8" key="1">
    <citation type="journal article" date="2021" name="Commun. Biol.">
        <title>The genome of Shorea leprosula (Dipterocarpaceae) highlights the ecological relevance of drought in aseasonal tropical rainforests.</title>
        <authorList>
            <person name="Ng K.K.S."/>
            <person name="Kobayashi M.J."/>
            <person name="Fawcett J.A."/>
            <person name="Hatakeyama M."/>
            <person name="Paape T."/>
            <person name="Ng C.H."/>
            <person name="Ang C.C."/>
            <person name="Tnah L.H."/>
            <person name="Lee C.T."/>
            <person name="Nishiyama T."/>
            <person name="Sese J."/>
            <person name="O'Brien M.J."/>
            <person name="Copetti D."/>
            <person name="Mohd Noor M.I."/>
            <person name="Ong R.C."/>
            <person name="Putra M."/>
            <person name="Sireger I.Z."/>
            <person name="Indrioko S."/>
            <person name="Kosugi Y."/>
            <person name="Izuno A."/>
            <person name="Isagi Y."/>
            <person name="Lee S.L."/>
            <person name="Shimizu K.K."/>
        </authorList>
    </citation>
    <scope>NUCLEOTIDE SEQUENCE [LARGE SCALE GENOMIC DNA]</scope>
    <source>
        <strain evidence="7">214</strain>
    </source>
</reference>
<name>A0AAV5HX22_9ROSI</name>
<dbReference type="Proteomes" id="UP001054252">
    <property type="component" value="Unassembled WGS sequence"/>
</dbReference>
<dbReference type="Gene3D" id="3.30.70.330">
    <property type="match status" value="1"/>
</dbReference>
<dbReference type="InterPro" id="IPR035979">
    <property type="entry name" value="RBD_domain_sf"/>
</dbReference>
<feature type="compositionally biased region" description="Polar residues" evidence="5">
    <location>
        <begin position="11"/>
        <end position="20"/>
    </location>
</feature>
<organism evidence="7 8">
    <name type="scientific">Rubroshorea leprosula</name>
    <dbReference type="NCBI Taxonomy" id="152421"/>
    <lineage>
        <taxon>Eukaryota</taxon>
        <taxon>Viridiplantae</taxon>
        <taxon>Streptophyta</taxon>
        <taxon>Embryophyta</taxon>
        <taxon>Tracheophyta</taxon>
        <taxon>Spermatophyta</taxon>
        <taxon>Magnoliopsida</taxon>
        <taxon>eudicotyledons</taxon>
        <taxon>Gunneridae</taxon>
        <taxon>Pentapetalae</taxon>
        <taxon>rosids</taxon>
        <taxon>malvids</taxon>
        <taxon>Malvales</taxon>
        <taxon>Dipterocarpaceae</taxon>
        <taxon>Rubroshorea</taxon>
    </lineage>
</organism>
<proteinExistence type="predicted"/>
<evidence type="ECO:0000256" key="2">
    <source>
        <dbReference type="ARBA" id="ARBA00022728"/>
    </source>
</evidence>
<feature type="compositionally biased region" description="Basic residues" evidence="5">
    <location>
        <begin position="1"/>
        <end position="10"/>
    </location>
</feature>
<dbReference type="GO" id="GO:0003723">
    <property type="term" value="F:RNA binding"/>
    <property type="evidence" value="ECO:0007669"/>
    <property type="project" value="UniProtKB-UniRule"/>
</dbReference>
<gene>
    <name evidence="7" type="ORF">SLEP1_g7038</name>
</gene>
<dbReference type="Pfam" id="PF00076">
    <property type="entry name" value="RRM_1"/>
    <property type="match status" value="1"/>
</dbReference>
<dbReference type="CDD" id="cd00590">
    <property type="entry name" value="RRM_SF"/>
    <property type="match status" value="1"/>
</dbReference>
<keyword evidence="8" id="KW-1185">Reference proteome</keyword>
<dbReference type="PANTHER" id="PTHR23147">
    <property type="entry name" value="SERINE/ARGININE RICH SPLICING FACTOR"/>
    <property type="match status" value="1"/>
</dbReference>
<evidence type="ECO:0000313" key="7">
    <source>
        <dbReference type="EMBL" id="GKU93443.1"/>
    </source>
</evidence>
<dbReference type="AlphaFoldDB" id="A0AAV5HX22"/>
<accession>A0AAV5HX22</accession>
<evidence type="ECO:0000256" key="1">
    <source>
        <dbReference type="ARBA" id="ARBA00022664"/>
    </source>
</evidence>
<evidence type="ECO:0000256" key="5">
    <source>
        <dbReference type="SAM" id="MobiDB-lite"/>
    </source>
</evidence>
<feature type="compositionally biased region" description="Basic and acidic residues" evidence="5">
    <location>
        <begin position="21"/>
        <end position="30"/>
    </location>
</feature>
<dbReference type="PROSITE" id="PS50102">
    <property type="entry name" value="RRM"/>
    <property type="match status" value="1"/>
</dbReference>
<dbReference type="EMBL" id="BPVZ01000007">
    <property type="protein sequence ID" value="GKU93443.1"/>
    <property type="molecule type" value="Genomic_DNA"/>
</dbReference>
<keyword evidence="2" id="KW-0747">Spliceosome</keyword>